<accession>S8BJI8</accession>
<dbReference type="HOGENOM" id="CLU_023205_1_1_1"/>
<dbReference type="Gene3D" id="3.20.20.100">
    <property type="entry name" value="NADP-dependent oxidoreductase domain"/>
    <property type="match status" value="1"/>
</dbReference>
<dbReference type="CDD" id="cd19075">
    <property type="entry name" value="AKR_AKR7A1-5"/>
    <property type="match status" value="1"/>
</dbReference>
<dbReference type="PANTHER" id="PTHR43364:SF4">
    <property type="entry name" value="NAD(P)-LINKED OXIDOREDUCTASE SUPERFAMILY PROTEIN"/>
    <property type="match status" value="1"/>
</dbReference>
<name>S8BJI8_DACHA</name>
<dbReference type="SUPFAM" id="SSF51430">
    <property type="entry name" value="NAD(P)-linked oxidoreductase"/>
    <property type="match status" value="1"/>
</dbReference>
<dbReference type="OMA" id="LRWASHH"/>
<proteinExistence type="predicted"/>
<reference evidence="3 4" key="1">
    <citation type="journal article" date="2013" name="PLoS Genet.">
        <title>Genomic mechanisms accounting for the adaptation to parasitism in nematode-trapping fungi.</title>
        <authorList>
            <person name="Meerupati T."/>
            <person name="Andersson K.M."/>
            <person name="Friman E."/>
            <person name="Kumar D."/>
            <person name="Tunlid A."/>
            <person name="Ahren D."/>
        </authorList>
    </citation>
    <scope>NUCLEOTIDE SEQUENCE [LARGE SCALE GENOMIC DNA]</scope>
    <source>
        <strain evidence="3 4">CBS 200.50</strain>
    </source>
</reference>
<dbReference type="Proteomes" id="UP000015100">
    <property type="component" value="Unassembled WGS sequence"/>
</dbReference>
<dbReference type="Pfam" id="PF00248">
    <property type="entry name" value="Aldo_ket_red"/>
    <property type="match status" value="1"/>
</dbReference>
<dbReference type="OrthoDB" id="48988at2759"/>
<gene>
    <name evidence="3" type="ORF">H072_6653</name>
</gene>
<evidence type="ECO:0000259" key="2">
    <source>
        <dbReference type="Pfam" id="PF00248"/>
    </source>
</evidence>
<evidence type="ECO:0000313" key="4">
    <source>
        <dbReference type="Proteomes" id="UP000015100"/>
    </source>
</evidence>
<comment type="caution">
    <text evidence="3">The sequence shown here is derived from an EMBL/GenBank/DDBJ whole genome shotgun (WGS) entry which is preliminary data.</text>
</comment>
<feature type="domain" description="NADP-dependent oxidoreductase" evidence="2">
    <location>
        <begin position="7"/>
        <end position="323"/>
    </location>
</feature>
<dbReference type="InterPro" id="IPR050523">
    <property type="entry name" value="AKR_Detox_Biosynth"/>
</dbReference>
<dbReference type="STRING" id="1284197.S8BJI8"/>
<evidence type="ECO:0000313" key="3">
    <source>
        <dbReference type="EMBL" id="EPS39473.1"/>
    </source>
</evidence>
<dbReference type="eggNOG" id="ENOG502QU2T">
    <property type="taxonomic scope" value="Eukaryota"/>
</dbReference>
<reference evidence="4" key="2">
    <citation type="submission" date="2013-04" db="EMBL/GenBank/DDBJ databases">
        <title>Genomic mechanisms accounting for the adaptation to parasitism in nematode-trapping fungi.</title>
        <authorList>
            <person name="Ahren D.G."/>
        </authorList>
    </citation>
    <scope>NUCLEOTIDE SEQUENCE [LARGE SCALE GENOMIC DNA]</scope>
    <source>
        <strain evidence="4">CBS 200.50</strain>
    </source>
</reference>
<dbReference type="AlphaFoldDB" id="S8BJI8"/>
<dbReference type="GO" id="GO:0016491">
    <property type="term" value="F:oxidoreductase activity"/>
    <property type="evidence" value="ECO:0007669"/>
    <property type="project" value="UniProtKB-KW"/>
</dbReference>
<dbReference type="EMBL" id="AQGS01000467">
    <property type="protein sequence ID" value="EPS39473.1"/>
    <property type="molecule type" value="Genomic_DNA"/>
</dbReference>
<organism evidence="3 4">
    <name type="scientific">Dactylellina haptotyla (strain CBS 200.50)</name>
    <name type="common">Nematode-trapping fungus</name>
    <name type="synonym">Monacrosporium haptotylum</name>
    <dbReference type="NCBI Taxonomy" id="1284197"/>
    <lineage>
        <taxon>Eukaryota</taxon>
        <taxon>Fungi</taxon>
        <taxon>Dikarya</taxon>
        <taxon>Ascomycota</taxon>
        <taxon>Pezizomycotina</taxon>
        <taxon>Orbiliomycetes</taxon>
        <taxon>Orbiliales</taxon>
        <taxon>Orbiliaceae</taxon>
        <taxon>Dactylellina</taxon>
    </lineage>
</organism>
<evidence type="ECO:0000256" key="1">
    <source>
        <dbReference type="ARBA" id="ARBA00023002"/>
    </source>
</evidence>
<dbReference type="InterPro" id="IPR023210">
    <property type="entry name" value="NADP_OxRdtase_dom"/>
</dbReference>
<keyword evidence="4" id="KW-1185">Reference proteome</keyword>
<protein>
    <recommendedName>
        <fullName evidence="2">NADP-dependent oxidoreductase domain-containing protein</fullName>
    </recommendedName>
</protein>
<keyword evidence="1" id="KW-0560">Oxidoreductase</keyword>
<sequence>MPSQMNIVLGAMGFGQEGTETARVFSIDDVGKIIDRFTARGYKEIDTARIYGNGTSEEYLAAINWQARGLIMETKLFPTANMPIPIPDHLKYNHHKGNVRRGLLDSLKALGADKIDMFYLHAPDRTVEYEETLQEVNELYQEGYFKRFGISNYAAWEVARICDICDKNGWVKPSVYQGVYNCFGRSVEQELIPCLRKYGLSIYIFNPLAGGLLTGKHSRETTNSEIEAGSRFDEKKFLGKAARVRYWNDKFFDALDLVRPVAEKNGLTSAECALRWLVHHSALKKDLGDAIILGASSINHLESNLDDVEKGPLPEDVVKAIDAGWGAIQGVASKYFHG</sequence>
<dbReference type="InterPro" id="IPR036812">
    <property type="entry name" value="NAD(P)_OxRdtase_dom_sf"/>
</dbReference>
<dbReference type="PANTHER" id="PTHR43364">
    <property type="entry name" value="NADH-SPECIFIC METHYLGLYOXAL REDUCTASE-RELATED"/>
    <property type="match status" value="1"/>
</dbReference>